<gene>
    <name evidence="1" type="ORF">GCM10022207_63910</name>
</gene>
<protein>
    <submittedName>
        <fullName evidence="1">Uncharacterized protein</fullName>
    </submittedName>
</protein>
<keyword evidence="2" id="KW-1185">Reference proteome</keyword>
<organism evidence="1 2">
    <name type="scientific">Streptomyces lannensis</name>
    <dbReference type="NCBI Taxonomy" id="766498"/>
    <lineage>
        <taxon>Bacteria</taxon>
        <taxon>Bacillati</taxon>
        <taxon>Actinomycetota</taxon>
        <taxon>Actinomycetes</taxon>
        <taxon>Kitasatosporales</taxon>
        <taxon>Streptomycetaceae</taxon>
        <taxon>Streptomyces</taxon>
    </lineage>
</organism>
<dbReference type="Proteomes" id="UP001501563">
    <property type="component" value="Unassembled WGS sequence"/>
</dbReference>
<name>A0ABP7KXV1_9ACTN</name>
<reference evidence="2" key="1">
    <citation type="journal article" date="2019" name="Int. J. Syst. Evol. Microbiol.">
        <title>The Global Catalogue of Microorganisms (GCM) 10K type strain sequencing project: providing services to taxonomists for standard genome sequencing and annotation.</title>
        <authorList>
            <consortium name="The Broad Institute Genomics Platform"/>
            <consortium name="The Broad Institute Genome Sequencing Center for Infectious Disease"/>
            <person name="Wu L."/>
            <person name="Ma J."/>
        </authorList>
    </citation>
    <scope>NUCLEOTIDE SEQUENCE [LARGE SCALE GENOMIC DNA]</scope>
    <source>
        <strain evidence="2">JCM 16578</strain>
    </source>
</reference>
<accession>A0ABP7KXV1</accession>
<dbReference type="EMBL" id="BAAAZA010000023">
    <property type="protein sequence ID" value="GAA3887737.1"/>
    <property type="molecule type" value="Genomic_DNA"/>
</dbReference>
<evidence type="ECO:0000313" key="2">
    <source>
        <dbReference type="Proteomes" id="UP001501563"/>
    </source>
</evidence>
<proteinExistence type="predicted"/>
<evidence type="ECO:0000313" key="1">
    <source>
        <dbReference type="EMBL" id="GAA3887737.1"/>
    </source>
</evidence>
<dbReference type="PROSITE" id="PS51257">
    <property type="entry name" value="PROKAR_LIPOPROTEIN"/>
    <property type="match status" value="1"/>
</dbReference>
<comment type="caution">
    <text evidence="1">The sequence shown here is derived from an EMBL/GenBank/DDBJ whole genome shotgun (WGS) entry which is preliminary data.</text>
</comment>
<sequence length="68" mass="7439">MAKTIEGSEELMTFYNFSVPNAGSACTNPMKSTFFTVKLRTKATRGPGTAQPQNEITRVAVDTPLQRT</sequence>